<proteinExistence type="predicted"/>
<protein>
    <submittedName>
        <fullName evidence="1">Uncharacterized protein</fullName>
    </submittedName>
</protein>
<name>A0AAD4S3K4_9MAGN</name>
<gene>
    <name evidence="1" type="ORF">MKW98_010556</name>
</gene>
<dbReference type="EMBL" id="JAJJMB010014886">
    <property type="protein sequence ID" value="KAI3857142.1"/>
    <property type="molecule type" value="Genomic_DNA"/>
</dbReference>
<evidence type="ECO:0000313" key="2">
    <source>
        <dbReference type="Proteomes" id="UP001202328"/>
    </source>
</evidence>
<organism evidence="1 2">
    <name type="scientific">Papaver atlanticum</name>
    <dbReference type="NCBI Taxonomy" id="357466"/>
    <lineage>
        <taxon>Eukaryota</taxon>
        <taxon>Viridiplantae</taxon>
        <taxon>Streptophyta</taxon>
        <taxon>Embryophyta</taxon>
        <taxon>Tracheophyta</taxon>
        <taxon>Spermatophyta</taxon>
        <taxon>Magnoliopsida</taxon>
        <taxon>Ranunculales</taxon>
        <taxon>Papaveraceae</taxon>
        <taxon>Papaveroideae</taxon>
        <taxon>Papaver</taxon>
    </lineage>
</organism>
<evidence type="ECO:0000313" key="1">
    <source>
        <dbReference type="EMBL" id="KAI3857142.1"/>
    </source>
</evidence>
<sequence length="130" mass="14804">MDIRCIFVNHKLNTLHIAALFFTSYIWYKLLPNDDWAGQSLRKNSGQVSQAKAFKGDEEGLEEVGDKHEGSIGLLVSAFWYSYLLQDGKRRKLGKPVIYDPAAKENHRLKCSRARAHSISAQVPSEYVTY</sequence>
<comment type="caution">
    <text evidence="1">The sequence shown here is derived from an EMBL/GenBank/DDBJ whole genome shotgun (WGS) entry which is preliminary data.</text>
</comment>
<accession>A0AAD4S3K4</accession>
<dbReference type="Proteomes" id="UP001202328">
    <property type="component" value="Unassembled WGS sequence"/>
</dbReference>
<dbReference type="AlphaFoldDB" id="A0AAD4S3K4"/>
<keyword evidence="2" id="KW-1185">Reference proteome</keyword>
<reference evidence="1" key="1">
    <citation type="submission" date="2022-04" db="EMBL/GenBank/DDBJ databases">
        <title>A functionally conserved STORR gene fusion in Papaver species that diverged 16.8 million years ago.</title>
        <authorList>
            <person name="Catania T."/>
        </authorList>
    </citation>
    <scope>NUCLEOTIDE SEQUENCE</scope>
    <source>
        <strain evidence="1">S-188037</strain>
    </source>
</reference>